<evidence type="ECO:0000313" key="16">
    <source>
        <dbReference type="Proteomes" id="UP000742024"/>
    </source>
</evidence>
<evidence type="ECO:0000256" key="14">
    <source>
        <dbReference type="SAM" id="MobiDB-lite"/>
    </source>
</evidence>
<evidence type="ECO:0000256" key="3">
    <source>
        <dbReference type="ARBA" id="ARBA00008529"/>
    </source>
</evidence>
<keyword evidence="11" id="KW-0804">Transcription</keyword>
<evidence type="ECO:0000256" key="2">
    <source>
        <dbReference type="ARBA" id="ARBA00004574"/>
    </source>
</evidence>
<evidence type="ECO:0000256" key="9">
    <source>
        <dbReference type="ARBA" id="ARBA00023015"/>
    </source>
</evidence>
<keyword evidence="8" id="KW-0779">Telomere</keyword>
<reference evidence="15 16" key="1">
    <citation type="journal article" date="2020" name="bioRxiv">
        <title>Whole genome comparisons of ergot fungi reveals the divergence and evolution of species within the genus Claviceps are the result of varying mechanisms driving genome evolution and host range expansion.</title>
        <authorList>
            <person name="Wyka S.A."/>
            <person name="Mondo S.J."/>
            <person name="Liu M."/>
            <person name="Dettman J."/>
            <person name="Nalam V."/>
            <person name="Broders K.D."/>
        </authorList>
    </citation>
    <scope>NUCLEOTIDE SEQUENCE [LARGE SCALE GENOMIC DNA]</scope>
    <source>
        <strain evidence="15 16">LM583</strain>
    </source>
</reference>
<accession>A0ABQ7PSB5</accession>
<sequence length="158" mass="17567">MSHRTENFTVQEEILWGEAGLDKVSLFRSEYAQLNLSCITTTTTKTTAIPTAPFSAFCIIIGSNTMSSKSAQSRLIATYSSPDNKHFTVTKSLDSPPSASPQDKTMYLEALRKAVTETQEQINKELTARMEEDVARGTATAQDKEEENYGEEVQEEED</sequence>
<comment type="subunit">
    <text evidence="4">Component of the EKC/KEOPS complex composed of at least BUD32, CGI121, GON7, KAE1 and PCC1; the whole complex dimerizes.</text>
</comment>
<feature type="region of interest" description="Disordered" evidence="14">
    <location>
        <begin position="124"/>
        <end position="158"/>
    </location>
</feature>
<protein>
    <recommendedName>
        <fullName evidence="5">EKC/KEOPS complex subunit GON7</fullName>
    </recommendedName>
</protein>
<evidence type="ECO:0000256" key="13">
    <source>
        <dbReference type="ARBA" id="ARBA00025393"/>
    </source>
</evidence>
<keyword evidence="6" id="KW-0158">Chromosome</keyword>
<dbReference type="Proteomes" id="UP000742024">
    <property type="component" value="Unassembled WGS sequence"/>
</dbReference>
<evidence type="ECO:0000256" key="10">
    <source>
        <dbReference type="ARBA" id="ARBA00023159"/>
    </source>
</evidence>
<evidence type="ECO:0000256" key="8">
    <source>
        <dbReference type="ARBA" id="ARBA00022895"/>
    </source>
</evidence>
<feature type="compositionally biased region" description="Acidic residues" evidence="14">
    <location>
        <begin position="144"/>
        <end position="158"/>
    </location>
</feature>
<keyword evidence="12" id="KW-0539">Nucleus</keyword>
<evidence type="ECO:0000256" key="11">
    <source>
        <dbReference type="ARBA" id="ARBA00023163"/>
    </source>
</evidence>
<gene>
    <name evidence="15" type="ORF">E4U57_002445</name>
</gene>
<dbReference type="Pfam" id="PF08738">
    <property type="entry name" value="Gon7"/>
    <property type="match status" value="1"/>
</dbReference>
<comment type="function">
    <text evidence="13">Component of the EKC/KEOPS complex that is required for the formation of a threonylcarbamoyl group on adenosine at position 37 (t(6)A37) in tRNAs that read codons beginning with adenine. The complex is probably involved in the transfer of the threonylcarbamoyl moiety of threonylcarbamoyl-AMP (TC-AMP) to the N6 group of A37. GON7 likely plays a supporting role to the catalytic subunit KAE1 in the complex. The EKC/KEOPS complex also promotes both telomere uncapping and telomere elongation. The complex is required for efficient recruitment of transcriptional coactivators.</text>
</comment>
<comment type="similarity">
    <text evidence="3">Belongs to the GON7 family.</text>
</comment>
<keyword evidence="16" id="KW-1185">Reference proteome</keyword>
<evidence type="ECO:0000313" key="15">
    <source>
        <dbReference type="EMBL" id="KAG5969006.1"/>
    </source>
</evidence>
<proteinExistence type="inferred from homology"/>
<evidence type="ECO:0000256" key="7">
    <source>
        <dbReference type="ARBA" id="ARBA00022694"/>
    </source>
</evidence>
<name>A0ABQ7PSB5_9HYPO</name>
<evidence type="ECO:0000256" key="6">
    <source>
        <dbReference type="ARBA" id="ARBA00022454"/>
    </source>
</evidence>
<comment type="subcellular location">
    <subcellularLocation>
        <location evidence="2">Chromosome</location>
        <location evidence="2">Telomere</location>
    </subcellularLocation>
    <subcellularLocation>
        <location evidence="1">Nucleus</location>
    </subcellularLocation>
</comment>
<keyword evidence="10" id="KW-0010">Activator</keyword>
<evidence type="ECO:0000256" key="5">
    <source>
        <dbReference type="ARBA" id="ARBA00019746"/>
    </source>
</evidence>
<evidence type="ECO:0000256" key="4">
    <source>
        <dbReference type="ARBA" id="ARBA00011534"/>
    </source>
</evidence>
<dbReference type="EMBL" id="SRPR01000002">
    <property type="protein sequence ID" value="KAG5969006.1"/>
    <property type="molecule type" value="Genomic_DNA"/>
</dbReference>
<keyword evidence="7" id="KW-0819">tRNA processing</keyword>
<keyword evidence="9" id="KW-0805">Transcription regulation</keyword>
<dbReference type="InterPro" id="IPR014849">
    <property type="entry name" value="EKC/KEOPS_Gon7"/>
</dbReference>
<evidence type="ECO:0000256" key="12">
    <source>
        <dbReference type="ARBA" id="ARBA00023242"/>
    </source>
</evidence>
<evidence type="ECO:0000256" key="1">
    <source>
        <dbReference type="ARBA" id="ARBA00004123"/>
    </source>
</evidence>
<feature type="compositionally biased region" description="Basic and acidic residues" evidence="14">
    <location>
        <begin position="124"/>
        <end position="135"/>
    </location>
</feature>
<comment type="caution">
    <text evidence="15">The sequence shown here is derived from an EMBL/GenBank/DDBJ whole genome shotgun (WGS) entry which is preliminary data.</text>
</comment>
<organism evidence="15 16">
    <name type="scientific">Claviceps arundinis</name>
    <dbReference type="NCBI Taxonomy" id="1623583"/>
    <lineage>
        <taxon>Eukaryota</taxon>
        <taxon>Fungi</taxon>
        <taxon>Dikarya</taxon>
        <taxon>Ascomycota</taxon>
        <taxon>Pezizomycotina</taxon>
        <taxon>Sordariomycetes</taxon>
        <taxon>Hypocreomycetidae</taxon>
        <taxon>Hypocreales</taxon>
        <taxon>Clavicipitaceae</taxon>
        <taxon>Claviceps</taxon>
    </lineage>
</organism>